<dbReference type="GO" id="GO:0016788">
    <property type="term" value="F:hydrolase activity, acting on ester bonds"/>
    <property type="evidence" value="ECO:0007669"/>
    <property type="project" value="UniProtKB-ARBA"/>
</dbReference>
<feature type="domain" description="SGNH hydrolase-type esterase" evidence="1">
    <location>
        <begin position="29"/>
        <end position="201"/>
    </location>
</feature>
<dbReference type="AlphaFoldDB" id="A0A1I1JSC4"/>
<proteinExistence type="predicted"/>
<evidence type="ECO:0000313" key="2">
    <source>
        <dbReference type="EMBL" id="SFC51559.1"/>
    </source>
</evidence>
<dbReference type="OrthoDB" id="9786188at2"/>
<protein>
    <submittedName>
        <fullName evidence="2">Lysophospholipase L1</fullName>
    </submittedName>
</protein>
<dbReference type="Gene3D" id="3.40.50.1110">
    <property type="entry name" value="SGNH hydrolase"/>
    <property type="match status" value="1"/>
</dbReference>
<name>A0A1I1JSC4_9SPHI</name>
<dbReference type="STRING" id="623281.SAMN05421747_11329"/>
<accession>A0A1I1JSC4</accession>
<dbReference type="Proteomes" id="UP000199577">
    <property type="component" value="Unassembled WGS sequence"/>
</dbReference>
<reference evidence="2 3" key="1">
    <citation type="submission" date="2016-10" db="EMBL/GenBank/DDBJ databases">
        <authorList>
            <person name="de Groot N.N."/>
        </authorList>
    </citation>
    <scope>NUCLEOTIDE SEQUENCE [LARGE SCALE GENOMIC DNA]</scope>
    <source>
        <strain evidence="2 3">DSM 22900</strain>
    </source>
</reference>
<organism evidence="2 3">
    <name type="scientific">Parapedobacter composti</name>
    <dbReference type="NCBI Taxonomy" id="623281"/>
    <lineage>
        <taxon>Bacteria</taxon>
        <taxon>Pseudomonadati</taxon>
        <taxon>Bacteroidota</taxon>
        <taxon>Sphingobacteriia</taxon>
        <taxon>Sphingobacteriales</taxon>
        <taxon>Sphingobacteriaceae</taxon>
        <taxon>Parapedobacter</taxon>
    </lineage>
</organism>
<dbReference type="InterPro" id="IPR036514">
    <property type="entry name" value="SGNH_hydro_sf"/>
</dbReference>
<dbReference type="EMBL" id="FOLL01000013">
    <property type="protein sequence ID" value="SFC51559.1"/>
    <property type="molecule type" value="Genomic_DNA"/>
</dbReference>
<sequence length="227" mass="25581">MKLQAIIWMIIMSFCVFAFTTPSKKVLIIGDSISLGYFPYVKKMLEGEVDVVHNPGNAQHTGTGLRMIDEWLGDSSYDVIVFNWGLWDLCYRHPESTSVGQRDKINGTIAFTVDQYKTNIEQLVKRLKMTGAKLVFATTTFVPPGEAGRFEGDELIYNEAAVAIMHANGVEVLDLHEHSITIYQSYKMGEGDVHYTAEGYKELAKPVVSMIRKMIGFDEMAERKVPQ</sequence>
<evidence type="ECO:0000313" key="3">
    <source>
        <dbReference type="Proteomes" id="UP000199577"/>
    </source>
</evidence>
<dbReference type="InterPro" id="IPR013830">
    <property type="entry name" value="SGNH_hydro"/>
</dbReference>
<dbReference type="SUPFAM" id="SSF52266">
    <property type="entry name" value="SGNH hydrolase"/>
    <property type="match status" value="1"/>
</dbReference>
<dbReference type="CDD" id="cd00229">
    <property type="entry name" value="SGNH_hydrolase"/>
    <property type="match status" value="1"/>
</dbReference>
<dbReference type="Pfam" id="PF13472">
    <property type="entry name" value="Lipase_GDSL_2"/>
    <property type="match status" value="1"/>
</dbReference>
<dbReference type="RefSeq" id="WP_090974131.1">
    <property type="nucleotide sequence ID" value="NZ_FOLL01000013.1"/>
</dbReference>
<evidence type="ECO:0000259" key="1">
    <source>
        <dbReference type="Pfam" id="PF13472"/>
    </source>
</evidence>
<keyword evidence="3" id="KW-1185">Reference proteome</keyword>
<gene>
    <name evidence="2" type="ORF">SAMN05421747_11329</name>
</gene>